<accession>A0ACB8QEG6</accession>
<evidence type="ECO:0000313" key="1">
    <source>
        <dbReference type="EMBL" id="KAI0030037.1"/>
    </source>
</evidence>
<sequence>MSRVIVAALSLSLGLLEAARAATTPATTILFQNNGNWTEHGSRPSAILLHEPVTLSDASDACAALGEALLDCTSFPLFAEQLSYQAFLGNIQDAQSVWPSCATMLDAEGRGRLPSLGSDETKLPAICTNSAPFTDTVLTDFSTYPTVNVTANGTAFTGVRDHMGFRFMGVPYAAPPVGDLRFAYTQPFNGTRVDATVFKSACLQFGSFDGNASGLNPWGNSEDCLFLNVFTPFIPGAGTDASVLKPVMLWIHGGANINGVGSDSTFDGGSLTSRSDVVLVTINYRLNIFGYLSLDDAFVPGSFALADKIAALEWVRDHIAAFGGDSDNVIVFGQSAGGWSVIDVVKSPKARGLLAGAIVHSGGAGNIASPADAAAAVLPTISQLCNQTGGERLACLRALPAETLLNLTQTLSSWPTVIDGVFSTNFSLAQLRLGPSADGSVNPVRFMAGFMPDEGQSLLGTQVSPNETSFEDALATMVKSLTISQDLADAVVTSGLWNVTPEFSPYNASQSVDTDQILTCDGTAFVSTAVESGVFPSMHVYSMKRAYGLTFFNPFDLCTFPVGEPDTPYYLCHSGDLYEVFGTYYIFSQPIRVSEDVGYTNLVQDMWGAFARTGNPNPSADYLTARGYASTLEVVQNFSWPTFSGGNSTVAALQFPAPGLEGLPDLEKCEVVLAVIPVM</sequence>
<name>A0ACB8QEG6_9AGAM</name>
<comment type="caution">
    <text evidence="1">The sequence shown here is derived from an EMBL/GenBank/DDBJ whole genome shotgun (WGS) entry which is preliminary data.</text>
</comment>
<proteinExistence type="predicted"/>
<reference evidence="1" key="1">
    <citation type="submission" date="2021-02" db="EMBL/GenBank/DDBJ databases">
        <authorList>
            <consortium name="DOE Joint Genome Institute"/>
            <person name="Ahrendt S."/>
            <person name="Looney B.P."/>
            <person name="Miyauchi S."/>
            <person name="Morin E."/>
            <person name="Drula E."/>
            <person name="Courty P.E."/>
            <person name="Chicoki N."/>
            <person name="Fauchery L."/>
            <person name="Kohler A."/>
            <person name="Kuo A."/>
            <person name="Labutti K."/>
            <person name="Pangilinan J."/>
            <person name="Lipzen A."/>
            <person name="Riley R."/>
            <person name="Andreopoulos W."/>
            <person name="He G."/>
            <person name="Johnson J."/>
            <person name="Barry K.W."/>
            <person name="Grigoriev I.V."/>
            <person name="Nagy L."/>
            <person name="Hibbett D."/>
            <person name="Henrissat B."/>
            <person name="Matheny P.B."/>
            <person name="Labbe J."/>
            <person name="Martin F."/>
        </authorList>
    </citation>
    <scope>NUCLEOTIDE SEQUENCE</scope>
    <source>
        <strain evidence="1">EC-137</strain>
    </source>
</reference>
<dbReference type="Proteomes" id="UP000814128">
    <property type="component" value="Unassembled WGS sequence"/>
</dbReference>
<protein>
    <submittedName>
        <fullName evidence="1">Carboxylesterase</fullName>
    </submittedName>
</protein>
<keyword evidence="2" id="KW-1185">Reference proteome</keyword>
<reference evidence="1" key="2">
    <citation type="journal article" date="2022" name="New Phytol.">
        <title>Evolutionary transition to the ectomycorrhizal habit in the genomes of a hyperdiverse lineage of mushroom-forming fungi.</title>
        <authorList>
            <person name="Looney B."/>
            <person name="Miyauchi S."/>
            <person name="Morin E."/>
            <person name="Drula E."/>
            <person name="Courty P.E."/>
            <person name="Kohler A."/>
            <person name="Kuo A."/>
            <person name="LaButti K."/>
            <person name="Pangilinan J."/>
            <person name="Lipzen A."/>
            <person name="Riley R."/>
            <person name="Andreopoulos W."/>
            <person name="He G."/>
            <person name="Johnson J."/>
            <person name="Nolan M."/>
            <person name="Tritt A."/>
            <person name="Barry K.W."/>
            <person name="Grigoriev I.V."/>
            <person name="Nagy L.G."/>
            <person name="Hibbett D."/>
            <person name="Henrissat B."/>
            <person name="Matheny P.B."/>
            <person name="Labbe J."/>
            <person name="Martin F.M."/>
        </authorList>
    </citation>
    <scope>NUCLEOTIDE SEQUENCE</scope>
    <source>
        <strain evidence="1">EC-137</strain>
    </source>
</reference>
<gene>
    <name evidence="1" type="ORF">K488DRAFT_55112</name>
</gene>
<organism evidence="1 2">
    <name type="scientific">Vararia minispora EC-137</name>
    <dbReference type="NCBI Taxonomy" id="1314806"/>
    <lineage>
        <taxon>Eukaryota</taxon>
        <taxon>Fungi</taxon>
        <taxon>Dikarya</taxon>
        <taxon>Basidiomycota</taxon>
        <taxon>Agaricomycotina</taxon>
        <taxon>Agaricomycetes</taxon>
        <taxon>Russulales</taxon>
        <taxon>Lachnocladiaceae</taxon>
        <taxon>Vararia</taxon>
    </lineage>
</organism>
<dbReference type="EMBL" id="MU273643">
    <property type="protein sequence ID" value="KAI0030037.1"/>
    <property type="molecule type" value="Genomic_DNA"/>
</dbReference>
<evidence type="ECO:0000313" key="2">
    <source>
        <dbReference type="Proteomes" id="UP000814128"/>
    </source>
</evidence>